<name>A0ABQ7V297_SOLTU</name>
<keyword evidence="3" id="KW-1185">Reference proteome</keyword>
<gene>
    <name evidence="2" type="ORF">KY290_021683</name>
</gene>
<evidence type="ECO:0000256" key="1">
    <source>
        <dbReference type="SAM" id="MobiDB-lite"/>
    </source>
</evidence>
<feature type="region of interest" description="Disordered" evidence="1">
    <location>
        <begin position="1"/>
        <end position="34"/>
    </location>
</feature>
<dbReference type="Proteomes" id="UP000826656">
    <property type="component" value="Unassembled WGS sequence"/>
</dbReference>
<protein>
    <recommendedName>
        <fullName evidence="4">Integrase core domain containing protein</fullName>
    </recommendedName>
</protein>
<comment type="caution">
    <text evidence="2">The sequence shown here is derived from an EMBL/GenBank/DDBJ whole genome shotgun (WGS) entry which is preliminary data.</text>
</comment>
<accession>A0ABQ7V297</accession>
<dbReference type="EMBL" id="JAIVGD010000015">
    <property type="protein sequence ID" value="KAH0758190.1"/>
    <property type="molecule type" value="Genomic_DNA"/>
</dbReference>
<proteinExistence type="predicted"/>
<organism evidence="2 3">
    <name type="scientific">Solanum tuberosum</name>
    <name type="common">Potato</name>
    <dbReference type="NCBI Taxonomy" id="4113"/>
    <lineage>
        <taxon>Eukaryota</taxon>
        <taxon>Viridiplantae</taxon>
        <taxon>Streptophyta</taxon>
        <taxon>Embryophyta</taxon>
        <taxon>Tracheophyta</taxon>
        <taxon>Spermatophyta</taxon>
        <taxon>Magnoliopsida</taxon>
        <taxon>eudicotyledons</taxon>
        <taxon>Gunneridae</taxon>
        <taxon>Pentapetalae</taxon>
        <taxon>asterids</taxon>
        <taxon>lamiids</taxon>
        <taxon>Solanales</taxon>
        <taxon>Solanaceae</taxon>
        <taxon>Solanoideae</taxon>
        <taxon>Solaneae</taxon>
        <taxon>Solanum</taxon>
    </lineage>
</organism>
<evidence type="ECO:0000313" key="2">
    <source>
        <dbReference type="EMBL" id="KAH0758190.1"/>
    </source>
</evidence>
<evidence type="ECO:0008006" key="4">
    <source>
        <dbReference type="Google" id="ProtNLM"/>
    </source>
</evidence>
<sequence length="112" mass="12884">MNRPRGQVLQGGPRGRLGPMSFDRRYHDNHPQGGDQWEAMSIKKLVKKLEKDMVTAIKEDVKGVTTTMTKVDAIWILSRPFTRSQTQDLQMMQGLFMKMEVIEMILMANKGF</sequence>
<reference evidence="2 3" key="1">
    <citation type="journal article" date="2021" name="bioRxiv">
        <title>Chromosome-scale and haplotype-resolved genome assembly of a tetraploid potato cultivar.</title>
        <authorList>
            <person name="Sun H."/>
            <person name="Jiao W.-B."/>
            <person name="Krause K."/>
            <person name="Campoy J.A."/>
            <person name="Goel M."/>
            <person name="Folz-Donahue K."/>
            <person name="Kukat C."/>
            <person name="Huettel B."/>
            <person name="Schneeberger K."/>
        </authorList>
    </citation>
    <scope>NUCLEOTIDE SEQUENCE [LARGE SCALE GENOMIC DNA]</scope>
    <source>
        <strain evidence="2">SolTubOtavaFocal</strain>
        <tissue evidence="2">Leaves</tissue>
    </source>
</reference>
<evidence type="ECO:0000313" key="3">
    <source>
        <dbReference type="Proteomes" id="UP000826656"/>
    </source>
</evidence>